<dbReference type="PANTHER" id="PTHR15440">
    <property type="entry name" value="XRP2 PROTEIN"/>
    <property type="match status" value="1"/>
</dbReference>
<evidence type="ECO:0000313" key="4">
    <source>
        <dbReference type="EMBL" id="KAK7241479.1"/>
    </source>
</evidence>
<evidence type="ECO:0000259" key="3">
    <source>
        <dbReference type="PROSITE" id="PS51329"/>
    </source>
</evidence>
<dbReference type="Pfam" id="PF07986">
    <property type="entry name" value="TBCC"/>
    <property type="match status" value="1"/>
</dbReference>
<dbReference type="EMBL" id="JBBJCI010000201">
    <property type="protein sequence ID" value="KAK7241479.1"/>
    <property type="molecule type" value="Genomic_DNA"/>
</dbReference>
<dbReference type="Gene3D" id="2.160.20.70">
    <property type="match status" value="1"/>
</dbReference>
<dbReference type="InterPro" id="IPR017901">
    <property type="entry name" value="C-CAP_CF_C-like"/>
</dbReference>
<name>A0ABR1FZ71_AURAN</name>
<reference evidence="4 5" key="1">
    <citation type="submission" date="2024-03" db="EMBL/GenBank/DDBJ databases">
        <title>Aureococcus anophagefferens CCMP1851 and Kratosvirus quantuckense: Draft genome of a second virus-susceptible host strain in the model system.</title>
        <authorList>
            <person name="Chase E."/>
            <person name="Truchon A.R."/>
            <person name="Schepens W."/>
            <person name="Wilhelm S.W."/>
        </authorList>
    </citation>
    <scope>NUCLEOTIDE SEQUENCE [LARGE SCALE GENOMIC DNA]</scope>
    <source>
        <strain evidence="4 5">CCMP1851</strain>
    </source>
</reference>
<feature type="compositionally biased region" description="Polar residues" evidence="2">
    <location>
        <begin position="246"/>
        <end position="255"/>
    </location>
</feature>
<feature type="domain" description="C-CAP/cofactor C-like" evidence="3">
    <location>
        <begin position="21"/>
        <end position="172"/>
    </location>
</feature>
<proteinExistence type="inferred from homology"/>
<gene>
    <name evidence="4" type="ORF">SO694_00058160</name>
</gene>
<dbReference type="InterPro" id="IPR016098">
    <property type="entry name" value="CAP/MinC_C"/>
</dbReference>
<comment type="caution">
    <text evidence="4">The sequence shown here is derived from an EMBL/GenBank/DDBJ whole genome shotgun (WGS) entry which is preliminary data.</text>
</comment>
<protein>
    <submittedName>
        <fullName evidence="4">Tubulin-specific chaperone C</fullName>
    </submittedName>
</protein>
<dbReference type="PROSITE" id="PS51329">
    <property type="entry name" value="C_CAP_COFACTOR_C"/>
    <property type="match status" value="1"/>
</dbReference>
<keyword evidence="5" id="KW-1185">Reference proteome</keyword>
<feature type="region of interest" description="Disordered" evidence="2">
    <location>
        <begin position="226"/>
        <end position="255"/>
    </location>
</feature>
<comment type="similarity">
    <text evidence="1">Belongs to the TBCC family.</text>
</comment>
<dbReference type="Proteomes" id="UP001363151">
    <property type="component" value="Unassembled WGS sequence"/>
</dbReference>
<organism evidence="4 5">
    <name type="scientific">Aureococcus anophagefferens</name>
    <name type="common">Harmful bloom alga</name>
    <dbReference type="NCBI Taxonomy" id="44056"/>
    <lineage>
        <taxon>Eukaryota</taxon>
        <taxon>Sar</taxon>
        <taxon>Stramenopiles</taxon>
        <taxon>Ochrophyta</taxon>
        <taxon>Pelagophyceae</taxon>
        <taxon>Pelagomonadales</taxon>
        <taxon>Pelagomonadaceae</taxon>
        <taxon>Aureococcus</taxon>
    </lineage>
</organism>
<sequence length="380" mass="42010">MSGKTYTCAAAASRRRAYQSPAQKKRNVGTDGTVFHTKKEWRKHEMLTQYTFYEKENHTFAPKKPGDVDGQAFDIRDLVGCEAAVCDATDMVQVDACKIMIGASGESVFIRECADCTFYVACKQLRLRDCTNCKFSLYSQTEPVIELSSGIAFTPFSGGFAGQEKCMAAANLNPAINFWWGIFDFNDEQKTGKNFTVSKEPMEAWWPLGDASQVCVMTEPNSCALPSTEGDGAGGGGPSLPGAGMQSYSFDTNQESAQKNVEQANALREAHEVALLKDAELPEPSWTPHRVGIRYDPPLLALEFKDAAETVLRKDIPFPEVEELAAVVAEIDDDMCALAVLDNLLDKHREFLDFEKYFSKKQVLRLIDMLLQGGPDTVEN</sequence>
<accession>A0ABR1FZ71</accession>
<dbReference type="InterPro" id="IPR012945">
    <property type="entry name" value="Tubulin-bd_cofactor_C_dom"/>
</dbReference>
<dbReference type="PANTHER" id="PTHR15440:SF0">
    <property type="entry name" value="PROTEIN XRP2"/>
    <property type="match status" value="1"/>
</dbReference>
<evidence type="ECO:0000313" key="5">
    <source>
        <dbReference type="Proteomes" id="UP001363151"/>
    </source>
</evidence>
<dbReference type="InterPro" id="IPR039093">
    <property type="entry name" value="XRP2"/>
</dbReference>
<evidence type="ECO:0000256" key="2">
    <source>
        <dbReference type="SAM" id="MobiDB-lite"/>
    </source>
</evidence>
<evidence type="ECO:0000256" key="1">
    <source>
        <dbReference type="ARBA" id="ARBA00008848"/>
    </source>
</evidence>